<dbReference type="GO" id="GO:0006261">
    <property type="term" value="P:DNA-templated DNA replication"/>
    <property type="evidence" value="ECO:0007669"/>
    <property type="project" value="TreeGrafter"/>
</dbReference>
<comment type="similarity">
    <text evidence="1 13">Belongs to the DnaX/STICHEL family.</text>
</comment>
<dbReference type="Pfam" id="PF13177">
    <property type="entry name" value="DNA_pol3_delta2"/>
    <property type="match status" value="1"/>
</dbReference>
<accession>F7WZL4</accession>
<comment type="function">
    <text evidence="11 13">DNA polymerase III is a complex, multichain enzyme responsible for most of the replicative synthesis in bacteria. This DNA polymerase also exhibits 3' to 5' exonuclease activity.</text>
</comment>
<dbReference type="InterPro" id="IPR027417">
    <property type="entry name" value="P-loop_NTPase"/>
</dbReference>
<evidence type="ECO:0000256" key="6">
    <source>
        <dbReference type="ARBA" id="ARBA00022741"/>
    </source>
</evidence>
<evidence type="ECO:0000256" key="10">
    <source>
        <dbReference type="ARBA" id="ARBA00026073"/>
    </source>
</evidence>
<dbReference type="SUPFAM" id="SSF48019">
    <property type="entry name" value="post-AAA+ oligomerization domain-like"/>
    <property type="match status" value="1"/>
</dbReference>
<dbReference type="AlphaFoldDB" id="F7WZL4"/>
<evidence type="ECO:0000256" key="12">
    <source>
        <dbReference type="ARBA" id="ARBA00049244"/>
    </source>
</evidence>
<feature type="domain" description="AAA+ ATPase" evidence="14">
    <location>
        <begin position="38"/>
        <end position="178"/>
    </location>
</feature>
<evidence type="ECO:0000259" key="14">
    <source>
        <dbReference type="SMART" id="SM00382"/>
    </source>
</evidence>
<keyword evidence="6 13" id="KW-0547">Nucleotide-binding</keyword>
<keyword evidence="16" id="KW-1185">Reference proteome</keyword>
<keyword evidence="2 13" id="KW-0808">Transferase</keyword>
<dbReference type="GO" id="GO:0003677">
    <property type="term" value="F:DNA binding"/>
    <property type="evidence" value="ECO:0007669"/>
    <property type="project" value="InterPro"/>
</dbReference>
<evidence type="ECO:0000256" key="2">
    <source>
        <dbReference type="ARBA" id="ARBA00022679"/>
    </source>
</evidence>
<dbReference type="KEGG" id="baj:BCTU_311"/>
<evidence type="ECO:0000256" key="1">
    <source>
        <dbReference type="ARBA" id="ARBA00006360"/>
    </source>
</evidence>
<evidence type="ECO:0000256" key="4">
    <source>
        <dbReference type="ARBA" id="ARBA00022705"/>
    </source>
</evidence>
<dbReference type="GO" id="GO:0009360">
    <property type="term" value="C:DNA polymerase III complex"/>
    <property type="evidence" value="ECO:0007669"/>
    <property type="project" value="InterPro"/>
</dbReference>
<evidence type="ECO:0000256" key="3">
    <source>
        <dbReference type="ARBA" id="ARBA00022695"/>
    </source>
</evidence>
<dbReference type="GO" id="GO:0005524">
    <property type="term" value="F:ATP binding"/>
    <property type="evidence" value="ECO:0007669"/>
    <property type="project" value="UniProtKB-KW"/>
</dbReference>
<dbReference type="Gene3D" id="1.10.8.60">
    <property type="match status" value="1"/>
</dbReference>
<dbReference type="FunFam" id="3.40.50.300:FF:000014">
    <property type="entry name" value="DNA polymerase III subunit gamma/tau"/>
    <property type="match status" value="1"/>
</dbReference>
<proteinExistence type="inferred from homology"/>
<comment type="subunit">
    <text evidence="10 13">DNA polymerase III contains a core (composed of alpha, epsilon and theta chains) that associates with a tau subunit. This core dimerizes to form the POLIII' complex. PolIII' associates with the gamma complex (composed of gamma, delta, delta', psi and chi chains) and with the beta chain to form the complete DNA polymerase III complex.</text>
</comment>
<dbReference type="Pfam" id="PF12169">
    <property type="entry name" value="DNA_pol3_gamma3"/>
    <property type="match status" value="1"/>
</dbReference>
<dbReference type="OrthoDB" id="9810148at2"/>
<dbReference type="InterPro" id="IPR003593">
    <property type="entry name" value="AAA+_ATPase"/>
</dbReference>
<keyword evidence="9 13" id="KW-0239">DNA-directed DNA polymerase</keyword>
<keyword evidence="5" id="KW-0479">Metal-binding</keyword>
<reference evidence="15 16" key="1">
    <citation type="journal article" date="2011" name="Appl. Environ. Microbiol.">
        <title>The genome of Buchnera aphidicola from the aphid Cinara tujafilina provides new clues about the evolutionary history of metabolic losses in bacterial endosymbionts.</title>
        <authorList>
            <person name="Lamelas A."/>
            <person name="Gosalbes M.J."/>
            <person name="Moya A."/>
            <person name="Latorre A."/>
        </authorList>
    </citation>
    <scope>NUCLEOTIDE SEQUENCE [LARGE SCALE GENOMIC DNA]</scope>
    <source>
        <strain evidence="16">Cinara tujafilina</strain>
    </source>
</reference>
<dbReference type="InterPro" id="IPR008921">
    <property type="entry name" value="DNA_pol3_clamp-load_cplx_C"/>
</dbReference>
<dbReference type="Gene3D" id="1.20.272.10">
    <property type="match status" value="1"/>
</dbReference>
<dbReference type="EC" id="2.7.7.7" evidence="13"/>
<dbReference type="HOGENOM" id="CLU_006229_0_1_6"/>
<dbReference type="Proteomes" id="UP000006811">
    <property type="component" value="Chromosome"/>
</dbReference>
<evidence type="ECO:0000313" key="16">
    <source>
        <dbReference type="Proteomes" id="UP000006811"/>
    </source>
</evidence>
<dbReference type="PANTHER" id="PTHR11669">
    <property type="entry name" value="REPLICATION FACTOR C / DNA POLYMERASE III GAMMA-TAU SUBUNIT"/>
    <property type="match status" value="1"/>
</dbReference>
<dbReference type="GO" id="GO:0003887">
    <property type="term" value="F:DNA-directed DNA polymerase activity"/>
    <property type="evidence" value="ECO:0007669"/>
    <property type="project" value="UniProtKB-KW"/>
</dbReference>
<dbReference type="EMBL" id="CP001817">
    <property type="protein sequence ID" value="AEH39881.1"/>
    <property type="molecule type" value="Genomic_DNA"/>
</dbReference>
<dbReference type="eggNOG" id="COG2812">
    <property type="taxonomic scope" value="Bacteria"/>
</dbReference>
<gene>
    <name evidence="13 15" type="primary">dnaX</name>
    <name evidence="15" type="ORF">BCTU_311</name>
</gene>
<name>F7WZL4_9GAMM</name>
<dbReference type="PRINTS" id="PR00300">
    <property type="entry name" value="CLPPROTEASEA"/>
</dbReference>
<dbReference type="CDD" id="cd00009">
    <property type="entry name" value="AAA"/>
    <property type="match status" value="1"/>
</dbReference>
<evidence type="ECO:0000256" key="11">
    <source>
        <dbReference type="ARBA" id="ARBA00037724"/>
    </source>
</evidence>
<dbReference type="NCBIfam" id="TIGR02397">
    <property type="entry name" value="dnaX_nterm"/>
    <property type="match status" value="1"/>
</dbReference>
<keyword evidence="4 13" id="KW-0235">DNA replication</keyword>
<evidence type="ECO:0000256" key="8">
    <source>
        <dbReference type="ARBA" id="ARBA00022840"/>
    </source>
</evidence>
<evidence type="ECO:0000256" key="13">
    <source>
        <dbReference type="RuleBase" id="RU364063"/>
    </source>
</evidence>
<dbReference type="InterPro" id="IPR001270">
    <property type="entry name" value="ClpA/B"/>
</dbReference>
<dbReference type="GO" id="GO:0046872">
    <property type="term" value="F:metal ion binding"/>
    <property type="evidence" value="ECO:0007669"/>
    <property type="project" value="UniProtKB-KW"/>
</dbReference>
<dbReference type="SUPFAM" id="SSF52540">
    <property type="entry name" value="P-loop containing nucleoside triphosphate hydrolases"/>
    <property type="match status" value="1"/>
</dbReference>
<dbReference type="InterPro" id="IPR022754">
    <property type="entry name" value="DNA_pol_III_gamma-3"/>
</dbReference>
<dbReference type="PANTHER" id="PTHR11669:SF0">
    <property type="entry name" value="PROTEIN STICHEL-LIKE 2"/>
    <property type="match status" value="1"/>
</dbReference>
<evidence type="ECO:0000256" key="5">
    <source>
        <dbReference type="ARBA" id="ARBA00022723"/>
    </source>
</evidence>
<keyword evidence="8 13" id="KW-0067">ATP-binding</keyword>
<evidence type="ECO:0000313" key="15">
    <source>
        <dbReference type="EMBL" id="AEH39881.1"/>
    </source>
</evidence>
<dbReference type="InterPro" id="IPR012763">
    <property type="entry name" value="DNA_pol_III_sug/sutau_N"/>
</dbReference>
<sequence>MKKYQILSNIWRPQTFNNVLGQKYIINAIKNGLDTGRIHQTWLFSGKHGIGKTTIARILAKSLNCLKGVTSNPCRSCSHCIDIEKGKFLDFIELDAASRTKVEEIKVLLETIQYSPIKGRFKVYLIDEVHMLSRHSFNALLKTLEEPPKFIKFILATTEPEKIPSTIISRCLHFPLQSIKKKDIVSHLSYILKRKINTPLEVLNNIANNSYGSIRDSLNMLELAISSTTNNEITISKAAKLFGFFDKNIVLTLVKNILNKNIKNILKLIDDAEKNNISYDSIMLSLIKCFHKICILQILPKENYLNNKKKSTYKYDLYQISQKISFNNLNNYYKILINGRKNLKYTSNTRIILEMTIFEICHK</sequence>
<dbReference type="Gene3D" id="3.40.50.300">
    <property type="entry name" value="P-loop containing nucleotide triphosphate hydrolases"/>
    <property type="match status" value="1"/>
</dbReference>
<protein>
    <recommendedName>
        <fullName evidence="13">DNA polymerase III subunit gamma/tau</fullName>
        <ecNumber evidence="13">2.7.7.7</ecNumber>
    </recommendedName>
</protein>
<keyword evidence="3 13" id="KW-0548">Nucleotidyltransferase</keyword>
<organism evidence="15 16">
    <name type="scientific">Buchnera aphidicola</name>
    <name type="common">Cinara tujafilina</name>
    <dbReference type="NCBI Taxonomy" id="261317"/>
    <lineage>
        <taxon>Bacteria</taxon>
        <taxon>Pseudomonadati</taxon>
        <taxon>Pseudomonadota</taxon>
        <taxon>Gammaproteobacteria</taxon>
        <taxon>Enterobacterales</taxon>
        <taxon>Erwiniaceae</taxon>
        <taxon>Buchnera</taxon>
    </lineage>
</organism>
<evidence type="ECO:0000256" key="9">
    <source>
        <dbReference type="ARBA" id="ARBA00022932"/>
    </source>
</evidence>
<comment type="catalytic activity">
    <reaction evidence="12 13">
        <text>DNA(n) + a 2'-deoxyribonucleoside 5'-triphosphate = DNA(n+1) + diphosphate</text>
        <dbReference type="Rhea" id="RHEA:22508"/>
        <dbReference type="Rhea" id="RHEA-COMP:17339"/>
        <dbReference type="Rhea" id="RHEA-COMP:17340"/>
        <dbReference type="ChEBI" id="CHEBI:33019"/>
        <dbReference type="ChEBI" id="CHEBI:61560"/>
        <dbReference type="ChEBI" id="CHEBI:173112"/>
        <dbReference type="EC" id="2.7.7.7"/>
    </reaction>
</comment>
<dbReference type="InterPro" id="IPR050238">
    <property type="entry name" value="DNA_Rep/Repair_Clamp_Loader"/>
</dbReference>
<dbReference type="SMART" id="SM00382">
    <property type="entry name" value="AAA"/>
    <property type="match status" value="1"/>
</dbReference>
<keyword evidence="7" id="KW-0862">Zinc</keyword>
<dbReference type="STRING" id="261317.BCTU_311"/>
<evidence type="ECO:0000256" key="7">
    <source>
        <dbReference type="ARBA" id="ARBA00022833"/>
    </source>
</evidence>